<feature type="domain" description="RING-type" evidence="10">
    <location>
        <begin position="320"/>
        <end position="367"/>
    </location>
</feature>
<gene>
    <name evidence="12" type="ORF">SMACR_00531</name>
</gene>
<evidence type="ECO:0000256" key="5">
    <source>
        <dbReference type="ARBA" id="ARBA00022771"/>
    </source>
</evidence>
<proteinExistence type="predicted"/>
<keyword evidence="4" id="KW-0677">Repeat</keyword>
<dbReference type="InterPro" id="IPR001841">
    <property type="entry name" value="Znf_RING"/>
</dbReference>
<dbReference type="GO" id="GO:0008270">
    <property type="term" value="F:zinc ion binding"/>
    <property type="evidence" value="ECO:0007669"/>
    <property type="project" value="UniProtKB-KW"/>
</dbReference>
<dbReference type="InterPro" id="IPR044066">
    <property type="entry name" value="TRIAD_supradom"/>
</dbReference>
<keyword evidence="2" id="KW-0808">Transferase</keyword>
<evidence type="ECO:0000313" key="13">
    <source>
        <dbReference type="Proteomes" id="UP000433876"/>
    </source>
</evidence>
<dbReference type="GO" id="GO:0097039">
    <property type="term" value="P:protein linear polyubiquitination"/>
    <property type="evidence" value="ECO:0007669"/>
    <property type="project" value="TreeGrafter"/>
</dbReference>
<dbReference type="Gene3D" id="3.30.40.10">
    <property type="entry name" value="Zinc/RING finger domain, C3HC4 (zinc finger)"/>
    <property type="match status" value="1"/>
</dbReference>
<feature type="transmembrane region" description="Helical" evidence="9">
    <location>
        <begin position="699"/>
        <end position="720"/>
    </location>
</feature>
<dbReference type="PROSITE" id="PS50089">
    <property type="entry name" value="ZF_RING_2"/>
    <property type="match status" value="1"/>
</dbReference>
<dbReference type="PANTHER" id="PTHR22770:SF13">
    <property type="entry name" value="RING-TYPE DOMAIN-CONTAINING PROTEIN"/>
    <property type="match status" value="1"/>
</dbReference>
<evidence type="ECO:0000256" key="6">
    <source>
        <dbReference type="ARBA" id="ARBA00022786"/>
    </source>
</evidence>
<evidence type="ECO:0000256" key="7">
    <source>
        <dbReference type="ARBA" id="ARBA00022833"/>
    </source>
</evidence>
<dbReference type="PROSITE" id="PS51873">
    <property type="entry name" value="TRIAD"/>
    <property type="match status" value="1"/>
</dbReference>
<keyword evidence="6" id="KW-0833">Ubl conjugation pathway</keyword>
<dbReference type="Proteomes" id="UP000433876">
    <property type="component" value="Unassembled WGS sequence"/>
</dbReference>
<dbReference type="SMART" id="SM00184">
    <property type="entry name" value="RING"/>
    <property type="match status" value="2"/>
</dbReference>
<name>A0A8S8ZX42_SORMA</name>
<dbReference type="InterPro" id="IPR051628">
    <property type="entry name" value="LUBAC_E3_Ligases"/>
</dbReference>
<reference evidence="12 13" key="1">
    <citation type="submission" date="2017-07" db="EMBL/GenBank/DDBJ databases">
        <title>Genome sequence of the Sordaria macrospora wild type strain R19027.</title>
        <authorList>
            <person name="Nowrousian M."/>
            <person name="Teichert I."/>
            <person name="Kueck U."/>
        </authorList>
    </citation>
    <scope>NUCLEOTIDE SEQUENCE [LARGE SCALE GENOMIC DNA]</scope>
    <source>
        <strain evidence="12 13">R19027</strain>
        <tissue evidence="12">Mycelium</tissue>
    </source>
</reference>
<dbReference type="OMA" id="TAPHITC"/>
<evidence type="ECO:0000259" key="11">
    <source>
        <dbReference type="PROSITE" id="PS51873"/>
    </source>
</evidence>
<keyword evidence="9" id="KW-1133">Transmembrane helix</keyword>
<dbReference type="EMBL" id="NMPR01000012">
    <property type="protein sequence ID" value="KAA8635437.1"/>
    <property type="molecule type" value="Genomic_DNA"/>
</dbReference>
<dbReference type="VEuPathDB" id="FungiDB:SMAC_00531"/>
<keyword evidence="7" id="KW-0862">Zinc</keyword>
<dbReference type="InterPro" id="IPR018957">
    <property type="entry name" value="Znf_C3HC4_RING-type"/>
</dbReference>
<keyword evidence="9" id="KW-0812">Transmembrane</keyword>
<dbReference type="AlphaFoldDB" id="A0A8S8ZX42"/>
<dbReference type="SUPFAM" id="SSF57850">
    <property type="entry name" value="RING/U-box"/>
    <property type="match status" value="2"/>
</dbReference>
<keyword evidence="3" id="KW-0479">Metal-binding</keyword>
<comment type="caution">
    <text evidence="12">The sequence shown here is derived from an EMBL/GenBank/DDBJ whole genome shotgun (WGS) entry which is preliminary data.</text>
</comment>
<evidence type="ECO:0000256" key="8">
    <source>
        <dbReference type="PROSITE-ProRule" id="PRU00175"/>
    </source>
</evidence>
<dbReference type="GO" id="GO:0043130">
    <property type="term" value="F:ubiquitin binding"/>
    <property type="evidence" value="ECO:0007669"/>
    <property type="project" value="TreeGrafter"/>
</dbReference>
<feature type="domain" description="RING-type" evidence="11">
    <location>
        <begin position="316"/>
        <end position="550"/>
    </location>
</feature>
<dbReference type="GO" id="GO:0043161">
    <property type="term" value="P:proteasome-mediated ubiquitin-dependent protein catabolic process"/>
    <property type="evidence" value="ECO:0007669"/>
    <property type="project" value="TreeGrafter"/>
</dbReference>
<dbReference type="Pfam" id="PF22191">
    <property type="entry name" value="IBR_1"/>
    <property type="match status" value="1"/>
</dbReference>
<keyword evidence="5 8" id="KW-0863">Zinc-finger</keyword>
<evidence type="ECO:0000256" key="3">
    <source>
        <dbReference type="ARBA" id="ARBA00022723"/>
    </source>
</evidence>
<evidence type="ECO:0000256" key="4">
    <source>
        <dbReference type="ARBA" id="ARBA00022737"/>
    </source>
</evidence>
<accession>A0A8S8ZX42</accession>
<evidence type="ECO:0000259" key="10">
    <source>
        <dbReference type="PROSITE" id="PS50089"/>
    </source>
</evidence>
<evidence type="ECO:0000256" key="9">
    <source>
        <dbReference type="SAM" id="Phobius"/>
    </source>
</evidence>
<dbReference type="Pfam" id="PF00097">
    <property type="entry name" value="zf-C3HC4"/>
    <property type="match status" value="1"/>
</dbReference>
<protein>
    <recommendedName>
        <fullName evidence="14">RING-type domain-containing protein</fullName>
    </recommendedName>
</protein>
<evidence type="ECO:0000256" key="2">
    <source>
        <dbReference type="ARBA" id="ARBA00022679"/>
    </source>
</evidence>
<dbReference type="GO" id="GO:0004842">
    <property type="term" value="F:ubiquitin-protein transferase activity"/>
    <property type="evidence" value="ECO:0007669"/>
    <property type="project" value="TreeGrafter"/>
</dbReference>
<dbReference type="CDD" id="cd20335">
    <property type="entry name" value="BRcat_RBR"/>
    <property type="match status" value="1"/>
</dbReference>
<evidence type="ECO:0008006" key="14">
    <source>
        <dbReference type="Google" id="ProtNLM"/>
    </source>
</evidence>
<organism evidence="12 13">
    <name type="scientific">Sordaria macrospora</name>
    <dbReference type="NCBI Taxonomy" id="5147"/>
    <lineage>
        <taxon>Eukaryota</taxon>
        <taxon>Fungi</taxon>
        <taxon>Dikarya</taxon>
        <taxon>Ascomycota</taxon>
        <taxon>Pezizomycotina</taxon>
        <taxon>Sordariomycetes</taxon>
        <taxon>Sordariomycetidae</taxon>
        <taxon>Sordariales</taxon>
        <taxon>Sordariaceae</taxon>
        <taxon>Sordaria</taxon>
    </lineage>
</organism>
<comment type="pathway">
    <text evidence="1">Protein modification; protein ubiquitination.</text>
</comment>
<dbReference type="InterPro" id="IPR013083">
    <property type="entry name" value="Znf_RING/FYVE/PHD"/>
</dbReference>
<dbReference type="GO" id="GO:0000151">
    <property type="term" value="C:ubiquitin ligase complex"/>
    <property type="evidence" value="ECO:0007669"/>
    <property type="project" value="TreeGrafter"/>
</dbReference>
<dbReference type="InterPro" id="IPR002867">
    <property type="entry name" value="IBR_dom"/>
</dbReference>
<evidence type="ECO:0000313" key="12">
    <source>
        <dbReference type="EMBL" id="KAA8635437.1"/>
    </source>
</evidence>
<dbReference type="Pfam" id="PF01485">
    <property type="entry name" value="IBR"/>
    <property type="match status" value="1"/>
</dbReference>
<dbReference type="Gene3D" id="1.20.120.1750">
    <property type="match status" value="1"/>
</dbReference>
<feature type="transmembrane region" description="Helical" evidence="9">
    <location>
        <begin position="740"/>
        <end position="758"/>
    </location>
</feature>
<dbReference type="PANTHER" id="PTHR22770">
    <property type="entry name" value="UBIQUITIN CONJUGATING ENZYME 7 INTERACTING PROTEIN-RELATED"/>
    <property type="match status" value="1"/>
</dbReference>
<evidence type="ECO:0000256" key="1">
    <source>
        <dbReference type="ARBA" id="ARBA00004906"/>
    </source>
</evidence>
<sequence>MDGKTRSDRPAQAQLERFPPEVAEINSKYHMNASTAMETRQISGLAVSFGPGMEVAGLTPAKMTNFPSYQVECKTVHLYWDRQWSNHTIMSWDASSLLTIHSLFLCGGIKIRGKQVNTHYSYLGPGSGTLELSELHPSVTEEEIKGQIPHKLLLGAKWSTITPKCRDISVLNTLLTTFNQFGHIKDRNVETLPTMMRLTALFENEEDARRAVEVLDQSPLPANPQQKLTARLGYEIEIKGPEEWIRKVPGHLLSSVSVLRNIHYIKYVLSLYGELQFCMSGENREVLVEAIEWIRELRLSGQIHGRRPRSQDSTTTDQCCAVCYDTAVSPVITQCKHVYCSECFDNMCSSTFSIGSSKDRVVCQAPKGSNTSTALDSSICGCTLGLPELRELLESSTYERLLTASFKSYVHRHPGKMQNCPTTDCDYIYFIPEPYNQSNQHNDNPATAPHITCPHCLATICIRCQEGHVARGMTCLEFQDHLAEGTHSMARIKEEQGIKNCPTCTTYLVKEEGCNHVTCAVCDTHMCWNCLEVFTGDDAVDRVYSHLNAEHGGIDDYPPDDDFDIRAYWDENDDEDHDNDDWWERDQDLQAIRAMELEIEFQQQELAELREFAERNGERIDAIIARDNGGNAANRGIEIEDEEAGLRNQEPPEAQHQGVWLEGVALHEDGQMNEPVQSDDWGAEEGIDIRILLRWKHEFGFPVSGLDVCVAIILCLAADFIYDHVPPVVRRVVGWFLDRSWALCILLFWIFSVVWRLMEVDGPPEGRIG</sequence>
<keyword evidence="9" id="KW-0472">Membrane</keyword>